<comment type="subcellular location">
    <subcellularLocation>
        <location evidence="10">Cell membrane</location>
        <topology evidence="10">Multi-pass membrane protein</topology>
    </subcellularLocation>
</comment>
<dbReference type="GO" id="GO:0016746">
    <property type="term" value="F:acyltransferase activity"/>
    <property type="evidence" value="ECO:0007669"/>
    <property type="project" value="UniProtKB-KW"/>
</dbReference>
<dbReference type="HAMAP" id="MF_01043">
    <property type="entry name" value="PlsY"/>
    <property type="match status" value="1"/>
</dbReference>
<feature type="transmembrane region" description="Helical" evidence="10">
    <location>
        <begin position="170"/>
        <end position="186"/>
    </location>
</feature>
<keyword evidence="1 10" id="KW-1003">Cell membrane</keyword>
<evidence type="ECO:0000256" key="1">
    <source>
        <dbReference type="ARBA" id="ARBA00022475"/>
    </source>
</evidence>
<organism evidence="11 12">
    <name type="scientific">Lutispora saccharofermentans</name>
    <dbReference type="NCBI Taxonomy" id="3024236"/>
    <lineage>
        <taxon>Bacteria</taxon>
        <taxon>Bacillati</taxon>
        <taxon>Bacillota</taxon>
        <taxon>Clostridia</taxon>
        <taxon>Lutisporales</taxon>
        <taxon>Lutisporaceae</taxon>
        <taxon>Lutispora</taxon>
    </lineage>
</organism>
<dbReference type="RefSeq" id="WP_255225921.1">
    <property type="nucleotide sequence ID" value="NZ_JAJEKE010000001.1"/>
</dbReference>
<name>A0ABT1NCS3_9FIRM</name>
<feature type="transmembrane region" description="Helical" evidence="10">
    <location>
        <begin position="87"/>
        <end position="105"/>
    </location>
</feature>
<dbReference type="InterPro" id="IPR003811">
    <property type="entry name" value="G3P_acylTferase_PlsY"/>
</dbReference>
<evidence type="ECO:0000256" key="3">
    <source>
        <dbReference type="ARBA" id="ARBA00022679"/>
    </source>
</evidence>
<keyword evidence="4 10" id="KW-0812">Transmembrane</keyword>
<keyword evidence="2 10" id="KW-0444">Lipid biosynthesis</keyword>
<comment type="caution">
    <text evidence="11">The sequence shown here is derived from an EMBL/GenBank/DDBJ whole genome shotgun (WGS) entry which is preliminary data.</text>
</comment>
<accession>A0ABT1NCS3</accession>
<sequence length="209" mass="22839">MKDYFIVALIGYVFGCLQFSYILGKLLRNVDIRNLGHGNAGASNTVISLGWKYGVLVALLDISKAVVSVMLIKALYKDVADPSLFNFYLYLNGLFVILGHNHPFFMNFRGGKGTASLIGMLMAVNIPLAVLGILTIIIVTLITDYIALGTIVLVLIVVAATAYLKLGLGAITVSMIIAALAIYNHLPNIKRIIRKEEKGLRQTIKKKQN</sequence>
<keyword evidence="12" id="KW-1185">Reference proteome</keyword>
<dbReference type="EMBL" id="JAJEKE010000001">
    <property type="protein sequence ID" value="MCQ1528439.1"/>
    <property type="molecule type" value="Genomic_DNA"/>
</dbReference>
<dbReference type="PANTHER" id="PTHR30309:SF0">
    <property type="entry name" value="GLYCEROL-3-PHOSPHATE ACYLTRANSFERASE-RELATED"/>
    <property type="match status" value="1"/>
</dbReference>
<dbReference type="PANTHER" id="PTHR30309">
    <property type="entry name" value="INNER MEMBRANE PROTEIN YGIH"/>
    <property type="match status" value="1"/>
</dbReference>
<feature type="transmembrane region" description="Helical" evidence="10">
    <location>
        <begin position="145"/>
        <end position="164"/>
    </location>
</feature>
<comment type="pathway">
    <text evidence="10">Lipid metabolism; phospholipid metabolism.</text>
</comment>
<evidence type="ECO:0000313" key="12">
    <source>
        <dbReference type="Proteomes" id="UP001651880"/>
    </source>
</evidence>
<dbReference type="Proteomes" id="UP001651880">
    <property type="component" value="Unassembled WGS sequence"/>
</dbReference>
<evidence type="ECO:0000256" key="6">
    <source>
        <dbReference type="ARBA" id="ARBA00023098"/>
    </source>
</evidence>
<feature type="transmembrane region" description="Helical" evidence="10">
    <location>
        <begin position="5"/>
        <end position="24"/>
    </location>
</feature>
<evidence type="ECO:0000256" key="8">
    <source>
        <dbReference type="ARBA" id="ARBA00023209"/>
    </source>
</evidence>
<comment type="similarity">
    <text evidence="10">Belongs to the PlsY family.</text>
</comment>
<evidence type="ECO:0000256" key="2">
    <source>
        <dbReference type="ARBA" id="ARBA00022516"/>
    </source>
</evidence>
<evidence type="ECO:0000256" key="4">
    <source>
        <dbReference type="ARBA" id="ARBA00022692"/>
    </source>
</evidence>
<evidence type="ECO:0000256" key="9">
    <source>
        <dbReference type="ARBA" id="ARBA00023264"/>
    </source>
</evidence>
<keyword evidence="9 10" id="KW-1208">Phospholipid metabolism</keyword>
<protein>
    <recommendedName>
        <fullName evidence="10">Glycerol-3-phosphate acyltransferase</fullName>
    </recommendedName>
    <alternativeName>
        <fullName evidence="10">Acyl-PO4 G3P acyltransferase</fullName>
    </alternativeName>
    <alternativeName>
        <fullName evidence="10">Acyl-phosphate--glycerol-3-phosphate acyltransferase</fullName>
    </alternativeName>
    <alternativeName>
        <fullName evidence="10">G3P acyltransferase</fullName>
        <shortName evidence="10">GPAT</shortName>
        <ecNumber evidence="10">2.3.1.275</ecNumber>
    </alternativeName>
    <alternativeName>
        <fullName evidence="10">Lysophosphatidic acid synthase</fullName>
        <shortName evidence="10">LPA synthase</shortName>
    </alternativeName>
</protein>
<evidence type="ECO:0000313" key="11">
    <source>
        <dbReference type="EMBL" id="MCQ1528439.1"/>
    </source>
</evidence>
<evidence type="ECO:0000256" key="5">
    <source>
        <dbReference type="ARBA" id="ARBA00022989"/>
    </source>
</evidence>
<reference evidence="11 12" key="1">
    <citation type="submission" date="2021-10" db="EMBL/GenBank/DDBJ databases">
        <title>Lutispora strain m25 sp. nov., a thermophilic, non-spore-forming bacterium isolated from a lab-scale methanogenic bioreactor digesting anaerobic sludge.</title>
        <authorList>
            <person name="El Houari A."/>
            <person name="Mcdonald J."/>
        </authorList>
    </citation>
    <scope>NUCLEOTIDE SEQUENCE [LARGE SCALE GENOMIC DNA]</scope>
    <source>
        <strain evidence="12">m25</strain>
    </source>
</reference>
<comment type="catalytic activity">
    <reaction evidence="10">
        <text>an acyl phosphate + sn-glycerol 3-phosphate = a 1-acyl-sn-glycero-3-phosphate + phosphate</text>
        <dbReference type="Rhea" id="RHEA:34075"/>
        <dbReference type="ChEBI" id="CHEBI:43474"/>
        <dbReference type="ChEBI" id="CHEBI:57597"/>
        <dbReference type="ChEBI" id="CHEBI:57970"/>
        <dbReference type="ChEBI" id="CHEBI:59918"/>
        <dbReference type="EC" id="2.3.1.275"/>
    </reaction>
</comment>
<proteinExistence type="inferred from homology"/>
<evidence type="ECO:0000256" key="10">
    <source>
        <dbReference type="HAMAP-Rule" id="MF_01043"/>
    </source>
</evidence>
<keyword evidence="8 10" id="KW-0594">Phospholipid biosynthesis</keyword>
<keyword evidence="3 10" id="KW-0808">Transferase</keyword>
<keyword evidence="5 10" id="KW-1133">Transmembrane helix</keyword>
<dbReference type="Pfam" id="PF02660">
    <property type="entry name" value="G3P_acyltransf"/>
    <property type="match status" value="1"/>
</dbReference>
<comment type="function">
    <text evidence="10">Catalyzes the transfer of an acyl group from acyl-phosphate (acyl-PO(4)) to glycerol-3-phosphate (G3P) to form lysophosphatidic acid (LPA). This enzyme utilizes acyl-phosphate as fatty acyl donor, but not acyl-CoA or acyl-ACP.</text>
</comment>
<dbReference type="SMART" id="SM01207">
    <property type="entry name" value="G3P_acyltransf"/>
    <property type="match status" value="1"/>
</dbReference>
<gene>
    <name evidence="10" type="primary">plsY</name>
    <name evidence="11" type="ORF">LJD61_02600</name>
</gene>
<evidence type="ECO:0000256" key="7">
    <source>
        <dbReference type="ARBA" id="ARBA00023136"/>
    </source>
</evidence>
<keyword evidence="11" id="KW-0012">Acyltransferase</keyword>
<keyword evidence="6 10" id="KW-0443">Lipid metabolism</keyword>
<feature type="transmembrane region" description="Helical" evidence="10">
    <location>
        <begin position="117"/>
        <end position="138"/>
    </location>
</feature>
<keyword evidence="7 10" id="KW-0472">Membrane</keyword>
<dbReference type="EC" id="2.3.1.275" evidence="10"/>
<comment type="subunit">
    <text evidence="10">Probably interacts with PlsX.</text>
</comment>